<evidence type="ECO:0000256" key="1">
    <source>
        <dbReference type="SAM" id="SignalP"/>
    </source>
</evidence>
<organism evidence="2 3">
    <name type="scientific">Nonomuraea jiangxiensis</name>
    <dbReference type="NCBI Taxonomy" id="633440"/>
    <lineage>
        <taxon>Bacteria</taxon>
        <taxon>Bacillati</taxon>
        <taxon>Actinomycetota</taxon>
        <taxon>Actinomycetes</taxon>
        <taxon>Streptosporangiales</taxon>
        <taxon>Streptosporangiaceae</taxon>
        <taxon>Nonomuraea</taxon>
    </lineage>
</organism>
<evidence type="ECO:0000313" key="3">
    <source>
        <dbReference type="Proteomes" id="UP000199202"/>
    </source>
</evidence>
<dbReference type="STRING" id="633440.SAMN05421869_12398"/>
<dbReference type="Proteomes" id="UP000199202">
    <property type="component" value="Unassembled WGS sequence"/>
</dbReference>
<sequence>MTKFLRLGAVALLAASTACGSEGAASGSGATSDAEILGIGKELAQCIRQNGAPNFPDPTVKDGRLVMAQNQPEDQVDKALAACDSITRKLPQSAVDDRYSDAEIAQLRKFAQCIRENGVPEWPDPKSDGSFPVVGTPLDGKTERLMRARQACVQHWAKGWRAS</sequence>
<dbReference type="EMBL" id="FNDJ01000023">
    <property type="protein sequence ID" value="SDL20905.1"/>
    <property type="molecule type" value="Genomic_DNA"/>
</dbReference>
<evidence type="ECO:0008006" key="4">
    <source>
        <dbReference type="Google" id="ProtNLM"/>
    </source>
</evidence>
<keyword evidence="1" id="KW-0732">Signal</keyword>
<name>A0A1G9I785_9ACTN</name>
<gene>
    <name evidence="2" type="ORF">SAMN05421869_12398</name>
</gene>
<dbReference type="AlphaFoldDB" id="A0A1G9I785"/>
<dbReference type="PROSITE" id="PS51257">
    <property type="entry name" value="PROKAR_LIPOPROTEIN"/>
    <property type="match status" value="1"/>
</dbReference>
<proteinExistence type="predicted"/>
<feature type="chain" id="PRO_5039048218" description="Lipoprotein" evidence="1">
    <location>
        <begin position="21"/>
        <end position="163"/>
    </location>
</feature>
<keyword evidence="3" id="KW-1185">Reference proteome</keyword>
<feature type="signal peptide" evidence="1">
    <location>
        <begin position="1"/>
        <end position="20"/>
    </location>
</feature>
<dbReference type="RefSeq" id="WP_143044043.1">
    <property type="nucleotide sequence ID" value="NZ_FNDJ01000023.1"/>
</dbReference>
<dbReference type="OrthoDB" id="7949713at2"/>
<accession>A0A1G9I785</accession>
<evidence type="ECO:0000313" key="2">
    <source>
        <dbReference type="EMBL" id="SDL20905.1"/>
    </source>
</evidence>
<protein>
    <recommendedName>
        <fullName evidence="4">Lipoprotein</fullName>
    </recommendedName>
</protein>
<reference evidence="2 3" key="1">
    <citation type="submission" date="2016-10" db="EMBL/GenBank/DDBJ databases">
        <authorList>
            <person name="de Groot N.N."/>
        </authorList>
    </citation>
    <scope>NUCLEOTIDE SEQUENCE [LARGE SCALE GENOMIC DNA]</scope>
    <source>
        <strain evidence="2 3">CGMCC 4.6533</strain>
    </source>
</reference>